<accession>A0ABX8ZHG3</accession>
<dbReference type="PANTHER" id="PTHR35369:SF2">
    <property type="entry name" value="BLR3025 PROTEIN"/>
    <property type="match status" value="1"/>
</dbReference>
<dbReference type="InterPro" id="IPR001126">
    <property type="entry name" value="UmuC"/>
</dbReference>
<dbReference type="Pfam" id="PF00817">
    <property type="entry name" value="IMS"/>
    <property type="match status" value="1"/>
</dbReference>
<dbReference type="PANTHER" id="PTHR35369">
    <property type="entry name" value="BLR3025 PROTEIN-RELATED"/>
    <property type="match status" value="1"/>
</dbReference>
<keyword evidence="10" id="KW-1185">Reference proteome</keyword>
<feature type="domain" description="DUF6504" evidence="8">
    <location>
        <begin position="442"/>
        <end position="515"/>
    </location>
</feature>
<evidence type="ECO:0000256" key="2">
    <source>
        <dbReference type="ARBA" id="ARBA00012417"/>
    </source>
</evidence>
<dbReference type="Pfam" id="PF20114">
    <property type="entry name" value="DUF6504"/>
    <property type="match status" value="1"/>
</dbReference>
<dbReference type="SUPFAM" id="SSF56672">
    <property type="entry name" value="DNA/RNA polymerases"/>
    <property type="match status" value="1"/>
</dbReference>
<dbReference type="InterPro" id="IPR017961">
    <property type="entry name" value="DNA_pol_Y-fam_little_finger"/>
</dbReference>
<dbReference type="InterPro" id="IPR050356">
    <property type="entry name" value="SulA_CellDiv_inhibitor"/>
</dbReference>
<proteinExistence type="predicted"/>
<protein>
    <recommendedName>
        <fullName evidence="2">DNA-directed DNA polymerase</fullName>
        <ecNumber evidence="2">2.7.7.7</ecNumber>
    </recommendedName>
</protein>
<evidence type="ECO:0000256" key="5">
    <source>
        <dbReference type="ARBA" id="ARBA00049244"/>
    </source>
</evidence>
<evidence type="ECO:0000313" key="10">
    <source>
        <dbReference type="Proteomes" id="UP000824280"/>
    </source>
</evidence>
<evidence type="ECO:0000256" key="4">
    <source>
        <dbReference type="ARBA" id="ARBA00025589"/>
    </source>
</evidence>
<dbReference type="InterPro" id="IPR043502">
    <property type="entry name" value="DNA/RNA_pol_sf"/>
</dbReference>
<dbReference type="CDD" id="cd03468">
    <property type="entry name" value="PolY_like"/>
    <property type="match status" value="1"/>
</dbReference>
<sequence>MTGAACSRRILSIWLPAMAMDRWRQDGGEQRHALDTQPLVLIADTAHGPRIETVNRAGMAAGARRGMMLADARTLCPDIITAPSDPAGDLAFLEKLAIWAQRWGPWSAMDAPDGLLVDVTAVPHLFGGEQKLLRDVATAFAARELALRCAIAPTAGAAWALSHYGPPGAILQGEEDFEAKLADLPVAALRLDEDVLTVLRRLGLKRMGELTTIGRDAIQRRFRNRKSPAANPLIRLDQILGRVPEPLLPVVPQHMPLVQRRLMEPIRHRQLLDQVVGDLAEDMVRELEGRGEGARRLELGLWRVDGEVVVRRLEMAAATRDPAHICRLFAARLDDIDAGFGIEMLRLRTSWAEPLALEQGDIEAAAEVHGTSLSACIDRLTVRLGVHAITRPVPFASHIPERAQRWQRPLEPESASQAELAFHKRPLKLLDNPERIAVLYATPDGYPQRFRWRGEVHEVARVEGPERIAPEWWRERGATRLRDYYRIEDDRGRRYWIYRLGIVGDGRGGAPDWYLQGLCA</sequence>
<comment type="subunit">
    <text evidence="1">Monomer.</text>
</comment>
<dbReference type="EMBL" id="CP081297">
    <property type="protein sequence ID" value="QZD88435.1"/>
    <property type="molecule type" value="Genomic_DNA"/>
</dbReference>
<comment type="function">
    <text evidence="4">Poorly processive, error-prone DNA polymerase involved in untargeted mutagenesis. Copies undamaged DNA at stalled replication forks, which arise in vivo from mismatched or misaligned primer ends. These misaligned primers can be extended by PolIV. Exhibits no 3'-5' exonuclease (proofreading) activity. May be involved in translesional synthesis, in conjunction with the beta clamp from PolIII.</text>
</comment>
<dbReference type="Pfam" id="PF11799">
    <property type="entry name" value="IMS_C"/>
    <property type="match status" value="1"/>
</dbReference>
<evidence type="ECO:0000259" key="6">
    <source>
        <dbReference type="Pfam" id="PF00817"/>
    </source>
</evidence>
<feature type="domain" description="UmuC" evidence="6">
    <location>
        <begin position="31"/>
        <end position="162"/>
    </location>
</feature>
<evidence type="ECO:0000259" key="8">
    <source>
        <dbReference type="Pfam" id="PF20114"/>
    </source>
</evidence>
<dbReference type="InterPro" id="IPR045443">
    <property type="entry name" value="DUF6504"/>
</dbReference>
<feature type="domain" description="DNA polymerase Y-family little finger" evidence="7">
    <location>
        <begin position="259"/>
        <end position="342"/>
    </location>
</feature>
<comment type="catalytic activity">
    <reaction evidence="5">
        <text>DNA(n) + a 2'-deoxyribonucleoside 5'-triphosphate = DNA(n+1) + diphosphate</text>
        <dbReference type="Rhea" id="RHEA:22508"/>
        <dbReference type="Rhea" id="RHEA-COMP:17339"/>
        <dbReference type="Rhea" id="RHEA-COMP:17340"/>
        <dbReference type="ChEBI" id="CHEBI:33019"/>
        <dbReference type="ChEBI" id="CHEBI:61560"/>
        <dbReference type="ChEBI" id="CHEBI:173112"/>
        <dbReference type="EC" id="2.7.7.7"/>
    </reaction>
</comment>
<keyword evidence="3" id="KW-0227">DNA damage</keyword>
<evidence type="ECO:0000256" key="3">
    <source>
        <dbReference type="ARBA" id="ARBA00022763"/>
    </source>
</evidence>
<gene>
    <name evidence="9" type="ORF">K3166_04685</name>
</gene>
<name>A0ABX8ZHG3_9SPHN</name>
<evidence type="ECO:0000256" key="1">
    <source>
        <dbReference type="ARBA" id="ARBA00011245"/>
    </source>
</evidence>
<evidence type="ECO:0000259" key="7">
    <source>
        <dbReference type="Pfam" id="PF11799"/>
    </source>
</evidence>
<evidence type="ECO:0000313" key="9">
    <source>
        <dbReference type="EMBL" id="QZD88435.1"/>
    </source>
</evidence>
<dbReference type="EC" id="2.7.7.7" evidence="2"/>
<organism evidence="9 10">
    <name type="scientific">Qipengyuania psychrotolerans</name>
    <dbReference type="NCBI Taxonomy" id="2867238"/>
    <lineage>
        <taxon>Bacteria</taxon>
        <taxon>Pseudomonadati</taxon>
        <taxon>Pseudomonadota</taxon>
        <taxon>Alphaproteobacteria</taxon>
        <taxon>Sphingomonadales</taxon>
        <taxon>Erythrobacteraceae</taxon>
        <taxon>Qipengyuania</taxon>
    </lineage>
</organism>
<dbReference type="Proteomes" id="UP000824280">
    <property type="component" value="Chromosome"/>
</dbReference>
<reference evidence="9 10" key="1">
    <citation type="submission" date="2021-08" db="EMBL/GenBank/DDBJ databases">
        <title>Comparative Genomics Analysis of the Genus Qipengyuania Reveals Extensive Genetic Diversity and Metabolic Versatility, Including the Description of Fifteen Novel Species.</title>
        <authorList>
            <person name="Liu Y."/>
        </authorList>
    </citation>
    <scope>NUCLEOTIDE SEQUENCE [LARGE SCALE GENOMIC DNA]</scope>
    <source>
        <strain evidence="9 10">1XM2-8</strain>
    </source>
</reference>